<dbReference type="GO" id="GO:0019441">
    <property type="term" value="P:L-tryptophan catabolic process to kynurenine"/>
    <property type="evidence" value="ECO:0007669"/>
    <property type="project" value="InterPro"/>
</dbReference>
<dbReference type="Gene3D" id="3.50.30.50">
    <property type="entry name" value="Putative cyclase"/>
    <property type="match status" value="1"/>
</dbReference>
<dbReference type="GO" id="GO:0004061">
    <property type="term" value="F:arylformamidase activity"/>
    <property type="evidence" value="ECO:0007669"/>
    <property type="project" value="InterPro"/>
</dbReference>
<proteinExistence type="predicted"/>
<name>A0A7I0NSI6_STRCX</name>
<dbReference type="InterPro" id="IPR037175">
    <property type="entry name" value="KFase_sf"/>
</dbReference>
<protein>
    <submittedName>
        <fullName evidence="1">Cyclase family protein</fullName>
    </submittedName>
</protein>
<dbReference type="PANTHER" id="PTHR31118:SF12">
    <property type="entry name" value="CYCLASE-LIKE PROTEIN 2"/>
    <property type="match status" value="1"/>
</dbReference>
<dbReference type="InterPro" id="IPR007325">
    <property type="entry name" value="KFase/CYL"/>
</dbReference>
<evidence type="ECO:0000313" key="1">
    <source>
        <dbReference type="EMBL" id="QKZ16029.1"/>
    </source>
</evidence>
<dbReference type="RefSeq" id="WP_176573742.1">
    <property type="nucleotide sequence ID" value="NZ_CP056041.1"/>
</dbReference>
<reference evidence="1 2" key="1">
    <citation type="submission" date="2020-06" db="EMBL/GenBank/DDBJ databases">
        <title>Genome mining for natural products.</title>
        <authorList>
            <person name="Zhang B."/>
            <person name="Shi J."/>
            <person name="Ge H."/>
        </authorList>
    </citation>
    <scope>NUCLEOTIDE SEQUENCE [LARGE SCALE GENOMIC DNA]</scope>
    <source>
        <strain evidence="1 2">NA02069</strain>
    </source>
</reference>
<keyword evidence="2" id="KW-1185">Reference proteome</keyword>
<dbReference type="PANTHER" id="PTHR31118">
    <property type="entry name" value="CYCLASE-LIKE PROTEIN 2"/>
    <property type="match status" value="1"/>
</dbReference>
<dbReference type="EMBL" id="CP056041">
    <property type="protein sequence ID" value="QKZ16029.1"/>
    <property type="molecule type" value="Genomic_DNA"/>
</dbReference>
<gene>
    <name evidence="1" type="ORF">HUT05_00665</name>
</gene>
<organism evidence="1 2">
    <name type="scientific">Streptomyces chartreusis</name>
    <dbReference type="NCBI Taxonomy" id="1969"/>
    <lineage>
        <taxon>Bacteria</taxon>
        <taxon>Bacillati</taxon>
        <taxon>Actinomycetota</taxon>
        <taxon>Actinomycetes</taxon>
        <taxon>Kitasatosporales</taxon>
        <taxon>Streptomycetaceae</taxon>
        <taxon>Streptomyces</taxon>
    </lineage>
</organism>
<dbReference type="SUPFAM" id="SSF102198">
    <property type="entry name" value="Putative cyclase"/>
    <property type="match status" value="1"/>
</dbReference>
<sequence length="258" mass="27187">MKSEIGVPSLIEIGVPSLIEIGAILRNRRIHDVTPVLSPETPMFGPAPAPQVEPFVQHATHGAASKNWTIHEHTGAHVDAPYHFDPQGASVDLLPADVLFLRPFKKFDLSSFALQPGQEASLEQVVTVANRDGLTLEAGDVAIVDFGYEKYLPGGSLDLGASWWGLNQPGMSEEACKYFAAARVCAVASDTPACDVAVVDGQMSGGTGHTHHFLPQGILIVEGLIGLCDVPATGLFAALPLKLAGGTASPIRVLLLTD</sequence>
<dbReference type="Pfam" id="PF04199">
    <property type="entry name" value="Cyclase"/>
    <property type="match status" value="1"/>
</dbReference>
<dbReference type="Proteomes" id="UP000509418">
    <property type="component" value="Chromosome"/>
</dbReference>
<dbReference type="AlphaFoldDB" id="A0A7I0NSI6"/>
<accession>A0A7I0NSI6</accession>
<evidence type="ECO:0000313" key="2">
    <source>
        <dbReference type="Proteomes" id="UP000509418"/>
    </source>
</evidence>